<protein>
    <submittedName>
        <fullName evidence="2 3">Telomeric repeat-binding factor 2-like</fullName>
    </submittedName>
</protein>
<dbReference type="GO" id="GO:0003691">
    <property type="term" value="F:double-stranded telomeric DNA binding"/>
    <property type="evidence" value="ECO:0007669"/>
    <property type="project" value="TreeGrafter"/>
</dbReference>
<reference evidence="2 3" key="1">
    <citation type="submission" date="2025-04" db="UniProtKB">
        <authorList>
            <consortium name="RefSeq"/>
        </authorList>
    </citation>
    <scope>IDENTIFICATION</scope>
</reference>
<evidence type="ECO:0000313" key="1">
    <source>
        <dbReference type="Proteomes" id="UP000504612"/>
    </source>
</evidence>
<dbReference type="GeneID" id="113431259"/>
<dbReference type="KEGG" id="nss:113431257"/>
<dbReference type="RefSeq" id="XP_026549382.1">
    <property type="nucleotide sequence ID" value="XM_026693597.1"/>
</dbReference>
<proteinExistence type="predicted"/>
<dbReference type="GO" id="GO:0098505">
    <property type="term" value="F:G-rich strand telomeric DNA binding"/>
    <property type="evidence" value="ECO:0007669"/>
    <property type="project" value="TreeGrafter"/>
</dbReference>
<evidence type="ECO:0000313" key="2">
    <source>
        <dbReference type="RefSeq" id="XP_026549382.1"/>
    </source>
</evidence>
<dbReference type="GO" id="GO:0070198">
    <property type="term" value="P:protein localization to chromosome, telomeric region"/>
    <property type="evidence" value="ECO:0007669"/>
    <property type="project" value="TreeGrafter"/>
</dbReference>
<evidence type="ECO:0000313" key="3">
    <source>
        <dbReference type="RefSeq" id="XP_026549385.1"/>
    </source>
</evidence>
<dbReference type="PANTHER" id="PTHR46833">
    <property type="entry name" value="TELOMERIC REPEAT-BINDING FACTOR 2 TERF2"/>
    <property type="match status" value="1"/>
</dbReference>
<dbReference type="InterPro" id="IPR030657">
    <property type="entry name" value="TERF2"/>
</dbReference>
<dbReference type="Gene3D" id="1.25.40.210">
    <property type="entry name" value="Telomere repeat-binding factor, dimerisation domain"/>
    <property type="match status" value="1"/>
</dbReference>
<dbReference type="InterPro" id="IPR036507">
    <property type="entry name" value="Telomere_rpt-bd_fac_dimer_sf"/>
</dbReference>
<dbReference type="GO" id="GO:0070187">
    <property type="term" value="C:shelterin complex"/>
    <property type="evidence" value="ECO:0007669"/>
    <property type="project" value="TreeGrafter"/>
</dbReference>
<dbReference type="Proteomes" id="UP000504612">
    <property type="component" value="Unplaced"/>
</dbReference>
<dbReference type="GO" id="GO:0031627">
    <property type="term" value="P:telomeric loop formation"/>
    <property type="evidence" value="ECO:0007669"/>
    <property type="project" value="TreeGrafter"/>
</dbReference>
<dbReference type="GO" id="GO:0003720">
    <property type="term" value="F:telomerase activity"/>
    <property type="evidence" value="ECO:0007669"/>
    <property type="project" value="TreeGrafter"/>
</dbReference>
<dbReference type="GO" id="GO:1905839">
    <property type="term" value="P:negative regulation of telomeric D-loop disassembly"/>
    <property type="evidence" value="ECO:0007669"/>
    <property type="project" value="TreeGrafter"/>
</dbReference>
<name>A0A6J1W2K6_9SAUR</name>
<dbReference type="RefSeq" id="XP_026549385.1">
    <property type="nucleotide sequence ID" value="XM_026693600.1"/>
</dbReference>
<dbReference type="GO" id="GO:0032210">
    <property type="term" value="P:regulation of telomere maintenance via telomerase"/>
    <property type="evidence" value="ECO:0007669"/>
    <property type="project" value="TreeGrafter"/>
</dbReference>
<sequence length="153" mass="16281">MAAMAAAAEARRMELEAEANRWAVLFYAHQALRAFRAGNSRDFRELRDVLTAVLARPLALEEPLRIQLRIIQILSRLEEGERGRSPSLLGPGAAGAGWPLPLRSQPNGLNRAVRQAGRTACRRVATCSLRAGPAAAPAQSSAEAAEGGSVGVC</sequence>
<dbReference type="PANTHER" id="PTHR46833:SF1">
    <property type="entry name" value="TELOMERIC REPEAT-BINDING FACTOR 2"/>
    <property type="match status" value="1"/>
</dbReference>
<gene>
    <name evidence="3" type="primary">LOC113431259</name>
    <name evidence="2" type="synonym">LOC113431257</name>
</gene>
<dbReference type="GO" id="GO:0032208">
    <property type="term" value="P:negative regulation of telomere maintenance via recombination"/>
    <property type="evidence" value="ECO:0007669"/>
    <property type="project" value="TreeGrafter"/>
</dbReference>
<dbReference type="GO" id="GO:0031848">
    <property type="term" value="P:protection from non-homologous end joining at telomere"/>
    <property type="evidence" value="ECO:0007669"/>
    <property type="project" value="InterPro"/>
</dbReference>
<dbReference type="AlphaFoldDB" id="A0A6J1W2K6"/>
<organism evidence="1 3">
    <name type="scientific">Notechis scutatus</name>
    <name type="common">mainland tiger snake</name>
    <dbReference type="NCBI Taxonomy" id="8663"/>
    <lineage>
        <taxon>Eukaryota</taxon>
        <taxon>Metazoa</taxon>
        <taxon>Chordata</taxon>
        <taxon>Craniata</taxon>
        <taxon>Vertebrata</taxon>
        <taxon>Euteleostomi</taxon>
        <taxon>Lepidosauria</taxon>
        <taxon>Squamata</taxon>
        <taxon>Bifurcata</taxon>
        <taxon>Unidentata</taxon>
        <taxon>Episquamata</taxon>
        <taxon>Toxicofera</taxon>
        <taxon>Serpentes</taxon>
        <taxon>Colubroidea</taxon>
        <taxon>Elapidae</taxon>
        <taxon>Hydrophiinae</taxon>
        <taxon>Notechis</taxon>
    </lineage>
</organism>
<dbReference type="GO" id="GO:0061820">
    <property type="term" value="P:telomeric D-loop disassembly"/>
    <property type="evidence" value="ECO:0007669"/>
    <property type="project" value="TreeGrafter"/>
</dbReference>
<dbReference type="SUPFAM" id="SSF63600">
    <property type="entry name" value="Telomeric repeat binding factor (TRF) dimerisation domain"/>
    <property type="match status" value="1"/>
</dbReference>
<accession>A0A6J1W2K6</accession>
<keyword evidence="1" id="KW-1185">Reference proteome</keyword>
<dbReference type="KEGG" id="nss:113431259"/>